<reference evidence="1 2" key="1">
    <citation type="journal article" date="2006" name="Proc. Natl. Acad. Sci. U.S.A.">
        <title>Genomic analysis of the uncultivated marine crenarchaeote Cenarchaeum symbiosum.</title>
        <authorList>
            <person name="Hallam S.J."/>
            <person name="Konstantinidis K.T."/>
            <person name="Putnam N."/>
            <person name="Schleper C."/>
            <person name="Watanabe Y."/>
            <person name="Sugahara J."/>
            <person name="Preston C."/>
            <person name="de la Torre J."/>
            <person name="Richardson P.M."/>
            <person name="DeLong E.F."/>
        </authorList>
    </citation>
    <scope>NUCLEOTIDE SEQUENCE [LARGE SCALE GENOMIC DNA]</scope>
    <source>
        <strain evidence="2">A</strain>
    </source>
</reference>
<accession>A0RYB1</accession>
<evidence type="ECO:0000313" key="2">
    <source>
        <dbReference type="Proteomes" id="UP000000758"/>
    </source>
</evidence>
<organism evidence="1 2">
    <name type="scientific">Cenarchaeum symbiosum (strain A)</name>
    <dbReference type="NCBI Taxonomy" id="414004"/>
    <lineage>
        <taxon>Archaea</taxon>
        <taxon>Nitrososphaerota</taxon>
        <taxon>Candidatus Cenarchaeales</taxon>
        <taxon>Candidatus Cenarchaeaceae</taxon>
        <taxon>Candidatus Cenarchaeum</taxon>
    </lineage>
</organism>
<proteinExistence type="predicted"/>
<gene>
    <name evidence="1" type="ordered locus">CENSYa_1716</name>
</gene>
<dbReference type="EnsemblBacteria" id="ABK78328">
    <property type="protein sequence ID" value="ABK78328"/>
    <property type="gene ID" value="CENSYa_1716"/>
</dbReference>
<dbReference type="AlphaFoldDB" id="A0RYB1"/>
<dbReference type="Proteomes" id="UP000000758">
    <property type="component" value="Chromosome"/>
</dbReference>
<dbReference type="KEGG" id="csy:CENSYa_1716"/>
<evidence type="ECO:0000313" key="1">
    <source>
        <dbReference type="EMBL" id="ABK78328.1"/>
    </source>
</evidence>
<dbReference type="EMBL" id="DP000238">
    <property type="protein sequence ID" value="ABK78328.1"/>
    <property type="molecule type" value="Genomic_DNA"/>
</dbReference>
<keyword evidence="2" id="KW-1185">Reference proteome</keyword>
<name>A0RYB1_CENSY</name>
<sequence length="98" mass="11020">MDRDYFTYTGDRAEGWMLRLYRLRPKIGRRREVSATSVRERIYGAASGGDSSWKDDVPPGVAGVIEENWGVVERFAGAEDLTRRIAGMKFPSEGYGEA</sequence>
<protein>
    <submittedName>
        <fullName evidence="1">Uncharacterized protein</fullName>
    </submittedName>
</protein>
<dbReference type="STRING" id="414004.CENSYa_1716"/>
<dbReference type="HOGENOM" id="CLU_2327150_0_0_2"/>